<dbReference type="AlphaFoldDB" id="A0AAP0NB70"/>
<protein>
    <recommendedName>
        <fullName evidence="1">F-box domain-containing protein</fullName>
    </recommendedName>
</protein>
<dbReference type="PANTHER" id="PTHR31672:SF11">
    <property type="entry name" value="F-BOX PROTEIN CPR1-LIKE ISOFORM X2"/>
    <property type="match status" value="1"/>
</dbReference>
<name>A0AAP0NB70_LIQFO</name>
<dbReference type="InterPro" id="IPR036047">
    <property type="entry name" value="F-box-like_dom_sf"/>
</dbReference>
<dbReference type="PANTHER" id="PTHR31672">
    <property type="entry name" value="BNACNNG10540D PROTEIN"/>
    <property type="match status" value="1"/>
</dbReference>
<dbReference type="InterPro" id="IPR001810">
    <property type="entry name" value="F-box_dom"/>
</dbReference>
<dbReference type="InterPro" id="IPR017451">
    <property type="entry name" value="F-box-assoc_interact_dom"/>
</dbReference>
<proteinExistence type="predicted"/>
<dbReference type="InterPro" id="IPR050796">
    <property type="entry name" value="SCF_F-box_component"/>
</dbReference>
<accession>A0AAP0NB70</accession>
<gene>
    <name evidence="2" type="ORF">L1049_025403</name>
</gene>
<organism evidence="2 3">
    <name type="scientific">Liquidambar formosana</name>
    <name type="common">Formosan gum</name>
    <dbReference type="NCBI Taxonomy" id="63359"/>
    <lineage>
        <taxon>Eukaryota</taxon>
        <taxon>Viridiplantae</taxon>
        <taxon>Streptophyta</taxon>
        <taxon>Embryophyta</taxon>
        <taxon>Tracheophyta</taxon>
        <taxon>Spermatophyta</taxon>
        <taxon>Magnoliopsida</taxon>
        <taxon>eudicotyledons</taxon>
        <taxon>Gunneridae</taxon>
        <taxon>Pentapetalae</taxon>
        <taxon>Saxifragales</taxon>
        <taxon>Altingiaceae</taxon>
        <taxon>Liquidambar</taxon>
    </lineage>
</organism>
<reference evidence="2 3" key="1">
    <citation type="journal article" date="2024" name="Plant J.">
        <title>Genome sequences and population genomics reveal climatic adaptation and genomic divergence between two closely related sweetgum species.</title>
        <authorList>
            <person name="Xu W.Q."/>
            <person name="Ren C.Q."/>
            <person name="Zhang X.Y."/>
            <person name="Comes H.P."/>
            <person name="Liu X.H."/>
            <person name="Li Y.G."/>
            <person name="Kettle C.J."/>
            <person name="Jalonen R."/>
            <person name="Gaisberger H."/>
            <person name="Ma Y.Z."/>
            <person name="Qiu Y.X."/>
        </authorList>
    </citation>
    <scope>NUCLEOTIDE SEQUENCE [LARGE SCALE GENOMIC DNA]</scope>
    <source>
        <strain evidence="2">Hangzhou</strain>
    </source>
</reference>
<keyword evidence="3" id="KW-1185">Reference proteome</keyword>
<feature type="domain" description="F-box" evidence="1">
    <location>
        <begin position="38"/>
        <end position="78"/>
    </location>
</feature>
<dbReference type="Pfam" id="PF00646">
    <property type="entry name" value="F-box"/>
    <property type="match status" value="1"/>
</dbReference>
<evidence type="ECO:0000313" key="3">
    <source>
        <dbReference type="Proteomes" id="UP001415857"/>
    </source>
</evidence>
<dbReference type="EMBL" id="JBBPBK010000014">
    <property type="protein sequence ID" value="KAK9269830.1"/>
    <property type="molecule type" value="Genomic_DNA"/>
</dbReference>
<dbReference type="SMART" id="SM00256">
    <property type="entry name" value="FBOX"/>
    <property type="match status" value="1"/>
</dbReference>
<evidence type="ECO:0000313" key="2">
    <source>
        <dbReference type="EMBL" id="KAK9269830.1"/>
    </source>
</evidence>
<dbReference type="NCBIfam" id="TIGR01640">
    <property type="entry name" value="F_box_assoc_1"/>
    <property type="match status" value="1"/>
</dbReference>
<sequence length="409" mass="46647">MMAKSMGNKNTSLLKLVEERALSKKAEEEKKQNHVPYIPGECISNILVRLPLESLQKSRFVCKPWYNMINSSIFIDDHFGRSEAVLIFLTPVAKEKPNTFSVEANILLSESIPIFNQPIIHPTSKYYIQFLEIEDGKSKVVDFNASCLGCIRATCNGLILLDNKLKKGGLIVLNPVTRKLRALPPGTIYPSHRESYGFALSHLTSEYKVVHLFRDEMGYIGCEILNLGTISWTVVNGPSSGLFGWFGYEPVSAIGALHWVPQVDHNEYLVSMEIDDEKFHSIPLPKSSGRHDGIVEMRGLLCFVTHEEEINQMDIWILKGLCHEKWIKQHSITMGCIMDMVPLFSLRINEEMIFKRDEDGSLYAYDFQLRVMRQVEMPMGFSPLFGCCLPHINSMISWYTKERSKEDSD</sequence>
<dbReference type="Gene3D" id="1.20.1280.50">
    <property type="match status" value="1"/>
</dbReference>
<evidence type="ECO:0000259" key="1">
    <source>
        <dbReference type="SMART" id="SM00256"/>
    </source>
</evidence>
<dbReference type="Proteomes" id="UP001415857">
    <property type="component" value="Unassembled WGS sequence"/>
</dbReference>
<dbReference type="Pfam" id="PF07734">
    <property type="entry name" value="FBA_1"/>
    <property type="match status" value="1"/>
</dbReference>
<dbReference type="SUPFAM" id="SSF81383">
    <property type="entry name" value="F-box domain"/>
    <property type="match status" value="1"/>
</dbReference>
<comment type="caution">
    <text evidence="2">The sequence shown here is derived from an EMBL/GenBank/DDBJ whole genome shotgun (WGS) entry which is preliminary data.</text>
</comment>
<dbReference type="InterPro" id="IPR006527">
    <property type="entry name" value="F-box-assoc_dom_typ1"/>
</dbReference>